<evidence type="ECO:0000313" key="2">
    <source>
        <dbReference type="Proteomes" id="UP000488299"/>
    </source>
</evidence>
<protein>
    <submittedName>
        <fullName evidence="1">Uncharacterized protein</fullName>
    </submittedName>
</protein>
<dbReference type="AlphaFoldDB" id="A0A7J5TVH0"/>
<organism evidence="1 2">
    <name type="scientific">Rudanella paleaurantiibacter</name>
    <dbReference type="NCBI Taxonomy" id="2614655"/>
    <lineage>
        <taxon>Bacteria</taxon>
        <taxon>Pseudomonadati</taxon>
        <taxon>Bacteroidota</taxon>
        <taxon>Cytophagia</taxon>
        <taxon>Cytophagales</taxon>
        <taxon>Cytophagaceae</taxon>
        <taxon>Rudanella</taxon>
    </lineage>
</organism>
<proteinExistence type="predicted"/>
<evidence type="ECO:0000313" key="1">
    <source>
        <dbReference type="EMBL" id="KAB7728149.1"/>
    </source>
</evidence>
<dbReference type="RefSeq" id="WP_152126095.1">
    <property type="nucleotide sequence ID" value="NZ_WELI01000009.1"/>
</dbReference>
<sequence length="90" mass="10339">MAENEAASVVQNRGNVPQEPTSRIDVFRWQKYLDGQENLWIVTCTFDMDSTGSLRRVELLNVAQEQTADFSRTDFESMVRSGTLRRVEPL</sequence>
<gene>
    <name evidence="1" type="ORF">F5984_20605</name>
</gene>
<reference evidence="1 2" key="1">
    <citation type="submission" date="2019-10" db="EMBL/GenBank/DDBJ databases">
        <title>Rudanella paleaurantiibacter sp. nov., isolated from sludge.</title>
        <authorList>
            <person name="Xu S.Q."/>
        </authorList>
    </citation>
    <scope>NUCLEOTIDE SEQUENCE [LARGE SCALE GENOMIC DNA]</scope>
    <source>
        <strain evidence="1 2">HX-22-17</strain>
    </source>
</reference>
<dbReference type="EMBL" id="WELI01000009">
    <property type="protein sequence ID" value="KAB7728149.1"/>
    <property type="molecule type" value="Genomic_DNA"/>
</dbReference>
<comment type="caution">
    <text evidence="1">The sequence shown here is derived from an EMBL/GenBank/DDBJ whole genome shotgun (WGS) entry which is preliminary data.</text>
</comment>
<name>A0A7J5TVH0_9BACT</name>
<keyword evidence="2" id="KW-1185">Reference proteome</keyword>
<accession>A0A7J5TVH0</accession>
<dbReference type="Proteomes" id="UP000488299">
    <property type="component" value="Unassembled WGS sequence"/>
</dbReference>